<evidence type="ECO:0000313" key="4">
    <source>
        <dbReference type="Proteomes" id="UP000085678"/>
    </source>
</evidence>
<dbReference type="RefSeq" id="XP_013389949.1">
    <property type="nucleotide sequence ID" value="XM_013534495.1"/>
</dbReference>
<dbReference type="InterPro" id="IPR002516">
    <property type="entry name" value="Glyco_trans_11"/>
</dbReference>
<feature type="transmembrane region" description="Helical" evidence="3">
    <location>
        <begin position="21"/>
        <end position="43"/>
    </location>
</feature>
<keyword evidence="3" id="KW-1133">Transmembrane helix</keyword>
<dbReference type="UniPathway" id="UPA00378"/>
<dbReference type="PANTHER" id="PTHR11927">
    <property type="entry name" value="GALACTOSIDE 2-L-FUCOSYLTRANSFERASE"/>
    <property type="match status" value="1"/>
</dbReference>
<keyword evidence="2 3" id="KW-0808">Transferase</keyword>
<dbReference type="PANTHER" id="PTHR11927:SF9">
    <property type="entry name" value="L-FUCOSYLTRANSFERASE"/>
    <property type="match status" value="1"/>
</dbReference>
<keyword evidence="3" id="KW-0333">Golgi apparatus</keyword>
<dbReference type="CDD" id="cd11301">
    <property type="entry name" value="Fut1_Fut2_like"/>
    <property type="match status" value="1"/>
</dbReference>
<dbReference type="AlphaFoldDB" id="A0A1S3HXZ8"/>
<dbReference type="GO" id="GO:0008107">
    <property type="term" value="F:galactoside 2-alpha-L-fucosyltransferase activity"/>
    <property type="evidence" value="ECO:0007669"/>
    <property type="project" value="InterPro"/>
</dbReference>
<dbReference type="KEGG" id="lak:106158482"/>
<keyword evidence="3" id="KW-0325">Glycoprotein</keyword>
<organism evidence="4 5">
    <name type="scientific">Lingula anatina</name>
    <name type="common">Brachiopod</name>
    <name type="synonym">Lingula unguis</name>
    <dbReference type="NCBI Taxonomy" id="7574"/>
    <lineage>
        <taxon>Eukaryota</taxon>
        <taxon>Metazoa</taxon>
        <taxon>Spiralia</taxon>
        <taxon>Lophotrochozoa</taxon>
        <taxon>Brachiopoda</taxon>
        <taxon>Linguliformea</taxon>
        <taxon>Lingulata</taxon>
        <taxon>Lingulida</taxon>
        <taxon>Linguloidea</taxon>
        <taxon>Lingulidae</taxon>
        <taxon>Lingula</taxon>
    </lineage>
</organism>
<dbReference type="Pfam" id="PF01531">
    <property type="entry name" value="Glyco_transf_11"/>
    <property type="match status" value="1"/>
</dbReference>
<accession>A0A1S3HXZ8</accession>
<comment type="subcellular location">
    <subcellularLocation>
        <location evidence="3">Golgi apparatus</location>
        <location evidence="3">Golgi stack membrane</location>
        <topology evidence="3">Single-pass type II membrane protein</topology>
    </subcellularLocation>
</comment>
<dbReference type="GeneID" id="106158482"/>
<dbReference type="EC" id="2.4.1.-" evidence="3"/>
<dbReference type="GO" id="GO:0005975">
    <property type="term" value="P:carbohydrate metabolic process"/>
    <property type="evidence" value="ECO:0007669"/>
    <property type="project" value="InterPro"/>
</dbReference>
<dbReference type="InParanoid" id="A0A1S3HXZ8"/>
<comment type="similarity">
    <text evidence="3">Belongs to the glycosyltransferase 11 family.</text>
</comment>
<keyword evidence="1 3" id="KW-0328">Glycosyltransferase</keyword>
<evidence type="ECO:0000256" key="2">
    <source>
        <dbReference type="ARBA" id="ARBA00022679"/>
    </source>
</evidence>
<protein>
    <recommendedName>
        <fullName evidence="3">L-Fucosyltransferase</fullName>
        <ecNumber evidence="3">2.4.1.-</ecNumber>
    </recommendedName>
</protein>
<evidence type="ECO:0000313" key="5">
    <source>
        <dbReference type="RefSeq" id="XP_013389949.1"/>
    </source>
</evidence>
<evidence type="ECO:0000256" key="3">
    <source>
        <dbReference type="RuleBase" id="RU363129"/>
    </source>
</evidence>
<gene>
    <name evidence="5" type="primary">LOC106158482</name>
</gene>
<reference evidence="5" key="1">
    <citation type="submission" date="2025-08" db="UniProtKB">
        <authorList>
            <consortium name="RefSeq"/>
        </authorList>
    </citation>
    <scope>IDENTIFICATION</scope>
    <source>
        <tissue evidence="5">Gonads</tissue>
    </source>
</reference>
<keyword evidence="4" id="KW-1185">Reference proteome</keyword>
<sequence>MNRLSRWAKSNRYSMKFIKTVLIGLGLFISFFMGGMVYMALLAPSPVCLTGQSKADLLFTQPEKSPLETSYIYMPGKGAHGNLMFEYAAGYCIAKKLDRSFIVSYRFKLLLSSLFHLSAPEPEQQSDGVNVTDFSVFTQRPKCCKYDERVTKLPRLDITLKGFFHSWLYFESCADDIRREFTLIDPLPKRANDFLLKAIKSFKWDPESVVFVGMHIRRGGRRPGLLPLTHGDAKPPPGYYAKAMNYYDKKFPRRNVMFVVASDDIRWARNNLDHPNIVISGDKTVDFHMAVLSKCNHSIISVGSISWWSAWLTGGSVVYYNGWPSPHSLISQKYTLNQYFYPRWVGMS</sequence>
<dbReference type="GO" id="GO:0032580">
    <property type="term" value="C:Golgi cisterna membrane"/>
    <property type="evidence" value="ECO:0007669"/>
    <property type="project" value="UniProtKB-SubCell"/>
</dbReference>
<keyword evidence="3" id="KW-0812">Transmembrane</keyword>
<keyword evidence="3" id="KW-0472">Membrane</keyword>
<evidence type="ECO:0000256" key="1">
    <source>
        <dbReference type="ARBA" id="ARBA00022676"/>
    </source>
</evidence>
<proteinExistence type="inferred from homology"/>
<dbReference type="Proteomes" id="UP000085678">
    <property type="component" value="Unplaced"/>
</dbReference>
<dbReference type="OrthoDB" id="3226at2759"/>
<dbReference type="STRING" id="7574.A0A1S3HXZ8"/>
<keyword evidence="3" id="KW-0735">Signal-anchor</keyword>
<name>A0A1S3HXZ8_LINAN</name>
<comment type="pathway">
    <text evidence="3">Protein modification; protein glycosylation.</text>
</comment>